<name>A0A3E0WYB9_9BACI</name>
<dbReference type="InterPro" id="IPR020288">
    <property type="entry name" value="Sheath_initiator"/>
</dbReference>
<organism evidence="1 2">
    <name type="scientific">Virgibacillus dokdonensis</name>
    <dbReference type="NCBI Taxonomy" id="302167"/>
    <lineage>
        <taxon>Bacteria</taxon>
        <taxon>Bacillati</taxon>
        <taxon>Bacillota</taxon>
        <taxon>Bacilli</taxon>
        <taxon>Bacillales</taxon>
        <taxon>Bacillaceae</taxon>
        <taxon>Virgibacillus</taxon>
    </lineage>
</organism>
<comment type="caution">
    <text evidence="1">The sequence shown here is derived from an EMBL/GenBank/DDBJ whole genome shotgun (WGS) entry which is preliminary data.</text>
</comment>
<dbReference type="EMBL" id="NFZX01000003">
    <property type="protein sequence ID" value="RFA37026.1"/>
    <property type="molecule type" value="Genomic_DNA"/>
</dbReference>
<dbReference type="Pfam" id="PF10934">
    <property type="entry name" value="Sheath_initiator"/>
    <property type="match status" value="1"/>
</dbReference>
<reference evidence="1 2" key="1">
    <citation type="submission" date="2017-05" db="EMBL/GenBank/DDBJ databases">
        <title>Virgibacillus sp. AK90 isolated from a saltern of Kakinada, India.</title>
        <authorList>
            <person name="Gupta V."/>
            <person name="Sidhu C."/>
            <person name="Korpole S."/>
            <person name="Pinnaka A.K."/>
        </authorList>
    </citation>
    <scope>NUCLEOTIDE SEQUENCE [LARGE SCALE GENOMIC DNA]</scope>
    <source>
        <strain evidence="1 2">AK90</strain>
    </source>
</reference>
<dbReference type="Proteomes" id="UP000256488">
    <property type="component" value="Unassembled WGS sequence"/>
</dbReference>
<dbReference type="RefSeq" id="WP_116277194.1">
    <property type="nucleotide sequence ID" value="NZ_NFZX01000003.1"/>
</dbReference>
<evidence type="ECO:0000313" key="1">
    <source>
        <dbReference type="EMBL" id="RFA37026.1"/>
    </source>
</evidence>
<dbReference type="AlphaFoldDB" id="A0A3E0WYB9"/>
<proteinExistence type="predicted"/>
<accession>A0A3E0WYB9</accession>
<gene>
    <name evidence="1" type="ORF">CAI16_02840</name>
</gene>
<sequence>MLSPELDFEDFTEDELKEETSRTYRIDFEKGEVTNEIIYGLEAIQQYIYMAIRTPRFAHSIYSDEIGSEIDELLSDKEVSVDFIEMEIPRLVEEALIYDERISSVGDFELKRIGEEIHVKFTVTSIDGEIEVEEVL</sequence>
<protein>
    <submittedName>
        <fullName evidence="1">Phage portal protein</fullName>
    </submittedName>
</protein>
<evidence type="ECO:0000313" key="2">
    <source>
        <dbReference type="Proteomes" id="UP000256488"/>
    </source>
</evidence>